<dbReference type="InterPro" id="IPR014729">
    <property type="entry name" value="Rossmann-like_a/b/a_fold"/>
</dbReference>
<dbReference type="InterPro" id="IPR030662">
    <property type="entry name" value="DPH6/MJ0570"/>
</dbReference>
<dbReference type="GO" id="GO:0017178">
    <property type="term" value="F:diphthine-ammonia ligase activity"/>
    <property type="evidence" value="ECO:0007669"/>
    <property type="project" value="UniProtKB-EC"/>
</dbReference>
<dbReference type="PIRSF" id="PIRSF039123">
    <property type="entry name" value="Diphthamide_synthase"/>
    <property type="match status" value="1"/>
</dbReference>
<dbReference type="SUPFAM" id="SSF52402">
    <property type="entry name" value="Adenine nucleotide alpha hydrolases-like"/>
    <property type="match status" value="1"/>
</dbReference>
<dbReference type="Gene3D" id="3.40.50.620">
    <property type="entry name" value="HUPs"/>
    <property type="match status" value="1"/>
</dbReference>
<dbReference type="NCBIfam" id="TIGR00290">
    <property type="entry name" value="MJ0570_dom"/>
    <property type="match status" value="1"/>
</dbReference>
<keyword evidence="3" id="KW-1185">Reference proteome</keyword>
<evidence type="ECO:0000259" key="1">
    <source>
        <dbReference type="Pfam" id="PF01902"/>
    </source>
</evidence>
<dbReference type="Gene3D" id="3.90.1490.10">
    <property type="entry name" value="putative n-type atp pyrophosphatase, domain 2"/>
    <property type="match status" value="1"/>
</dbReference>
<dbReference type="EC" id="6.3.1.14" evidence="2"/>
<dbReference type="Proteomes" id="UP000798808">
    <property type="component" value="Unassembled WGS sequence"/>
</dbReference>
<protein>
    <submittedName>
        <fullName evidence="2">Diphthine--ammonia ligase</fullName>
        <ecNumber evidence="2">6.3.1.14</ecNumber>
    </submittedName>
</protein>
<comment type="caution">
    <text evidence="2">The sequence shown here is derived from an EMBL/GenBank/DDBJ whole genome shotgun (WGS) entry which is preliminary data.</text>
</comment>
<sequence>MPKTPITISWSGGKDSAYALFRVMETGAYDIRSLHTVFDSELKRVGLHGVPEHLIEAQAEALGIPLEKIYLPKDNSHESYERVIKNFCMSKKEEGINHIMYGDIFLEDLKAYRDKQLSSAGMKGVYPIWKENTHQLVEEFVADGFRTVVCAANAAMFDKEQVGKTIDPEWLNHLADGVDPCGENGEFHTFVYAGPVFRKRVDFRLGDVVEKSYEYNKKEDDGSLTPMKSSFWFQELL</sequence>
<dbReference type="InterPro" id="IPR002761">
    <property type="entry name" value="Diphthami_syn_dom"/>
</dbReference>
<evidence type="ECO:0000313" key="2">
    <source>
        <dbReference type="EMBL" id="MTI25081.1"/>
    </source>
</evidence>
<dbReference type="RefSeq" id="WP_155171115.1">
    <property type="nucleotide sequence ID" value="NZ_BAAAFL010000010.1"/>
</dbReference>
<evidence type="ECO:0000313" key="3">
    <source>
        <dbReference type="Proteomes" id="UP000798808"/>
    </source>
</evidence>
<reference evidence="2 3" key="1">
    <citation type="submission" date="2019-02" db="EMBL/GenBank/DDBJ databases">
        <authorList>
            <person name="Goldberg S.R."/>
            <person name="Haltli B.A."/>
            <person name="Correa H."/>
            <person name="Russell K.G."/>
        </authorList>
    </citation>
    <scope>NUCLEOTIDE SEQUENCE [LARGE SCALE GENOMIC DNA]</scope>
    <source>
        <strain evidence="2 3">JCM 16186</strain>
    </source>
</reference>
<dbReference type="EMBL" id="SMLW01000483">
    <property type="protein sequence ID" value="MTI25081.1"/>
    <property type="molecule type" value="Genomic_DNA"/>
</dbReference>
<keyword evidence="2" id="KW-0436">Ligase</keyword>
<proteinExistence type="predicted"/>
<feature type="domain" description="Diphthamide synthase" evidence="1">
    <location>
        <begin position="9"/>
        <end position="209"/>
    </location>
</feature>
<gene>
    <name evidence="2" type="ORF">E1163_09025</name>
</gene>
<name>A0ABW9RM66_9BACT</name>
<accession>A0ABW9RM66</accession>
<organism evidence="2 3">
    <name type="scientific">Fulvivirga kasyanovii</name>
    <dbReference type="NCBI Taxonomy" id="396812"/>
    <lineage>
        <taxon>Bacteria</taxon>
        <taxon>Pseudomonadati</taxon>
        <taxon>Bacteroidota</taxon>
        <taxon>Cytophagia</taxon>
        <taxon>Cytophagales</taxon>
        <taxon>Fulvivirgaceae</taxon>
        <taxon>Fulvivirga</taxon>
    </lineage>
</organism>
<dbReference type="Pfam" id="PF01902">
    <property type="entry name" value="Diphthami_syn_2"/>
    <property type="match status" value="1"/>
</dbReference>
<dbReference type="CDD" id="cd01994">
    <property type="entry name" value="AANH_PF0828-like"/>
    <property type="match status" value="1"/>
</dbReference>